<comment type="catalytic activity">
    <reaction evidence="11">
        <text>beta-D-glucosyl-(1&lt;-&gt;1)-N-octadecanoylsphing-4-enine + H2O = N-octadecanoylsphing-4-enine + D-glucose</text>
        <dbReference type="Rhea" id="RHEA:59284"/>
        <dbReference type="ChEBI" id="CHEBI:4167"/>
        <dbReference type="ChEBI" id="CHEBI:15377"/>
        <dbReference type="ChEBI" id="CHEBI:72961"/>
        <dbReference type="ChEBI" id="CHEBI:84719"/>
    </reaction>
    <physiologicalReaction direction="left-to-right" evidence="11">
        <dbReference type="Rhea" id="RHEA:59285"/>
    </physiologicalReaction>
</comment>
<evidence type="ECO:0000256" key="17">
    <source>
        <dbReference type="ARBA" id="ARBA00083229"/>
    </source>
</evidence>
<dbReference type="GO" id="GO:0008422">
    <property type="term" value="F:beta-glucosidase activity"/>
    <property type="evidence" value="ECO:0007669"/>
    <property type="project" value="UniProtKB-EC"/>
</dbReference>
<keyword evidence="18" id="KW-0472">Membrane</keyword>
<dbReference type="Pfam" id="PF00232">
    <property type="entry name" value="Glyco_hydro_1"/>
    <property type="match status" value="1"/>
</dbReference>
<dbReference type="PRINTS" id="PR00131">
    <property type="entry name" value="GLHYDRLASE1"/>
</dbReference>
<name>A0A1Q3FY94_CULTA</name>
<comment type="catalytic activity">
    <reaction evidence="9">
        <text>beta-D-galactosyl-(1&lt;-&gt;1')-N-octadecanoylsphing-4-enine + H2O = N-octadecanoylsphing-4-enine + D-galactose</text>
        <dbReference type="Rhea" id="RHEA:59292"/>
        <dbReference type="ChEBI" id="CHEBI:4139"/>
        <dbReference type="ChEBI" id="CHEBI:15377"/>
        <dbReference type="ChEBI" id="CHEBI:72961"/>
        <dbReference type="ChEBI" id="CHEBI:84720"/>
    </reaction>
    <physiologicalReaction direction="left-to-right" evidence="9">
        <dbReference type="Rhea" id="RHEA:59293"/>
    </physiologicalReaction>
</comment>
<dbReference type="GO" id="GO:0004336">
    <property type="term" value="F:galactosylceramidase activity"/>
    <property type="evidence" value="ECO:0007669"/>
    <property type="project" value="UniProtKB-EC"/>
</dbReference>
<dbReference type="PANTHER" id="PTHR10353:SF36">
    <property type="entry name" value="LP05116P"/>
    <property type="match status" value="1"/>
</dbReference>
<dbReference type="AlphaFoldDB" id="A0A1Q3FY94"/>
<keyword evidence="5 20" id="KW-0378">Hydrolase</keyword>
<evidence type="ECO:0000256" key="7">
    <source>
        <dbReference type="ARBA" id="ARBA00033698"/>
    </source>
</evidence>
<evidence type="ECO:0000256" key="2">
    <source>
        <dbReference type="ARBA" id="ARBA00012657"/>
    </source>
</evidence>
<evidence type="ECO:0000256" key="5">
    <source>
        <dbReference type="ARBA" id="ARBA00022801"/>
    </source>
</evidence>
<organism evidence="20">
    <name type="scientific">Culex tarsalis</name>
    <name type="common">Encephalitis mosquito</name>
    <dbReference type="NCBI Taxonomy" id="7177"/>
    <lineage>
        <taxon>Eukaryota</taxon>
        <taxon>Metazoa</taxon>
        <taxon>Ecdysozoa</taxon>
        <taxon>Arthropoda</taxon>
        <taxon>Hexapoda</taxon>
        <taxon>Insecta</taxon>
        <taxon>Pterygota</taxon>
        <taxon>Neoptera</taxon>
        <taxon>Endopterygota</taxon>
        <taxon>Diptera</taxon>
        <taxon>Nematocera</taxon>
        <taxon>Culicoidea</taxon>
        <taxon>Culicidae</taxon>
        <taxon>Culicinae</taxon>
        <taxon>Culicini</taxon>
        <taxon>Culex</taxon>
        <taxon>Culex</taxon>
    </lineage>
</organism>
<evidence type="ECO:0000256" key="1">
    <source>
        <dbReference type="ARBA" id="ARBA00000448"/>
    </source>
</evidence>
<keyword evidence="18" id="KW-1133">Transmembrane helix</keyword>
<evidence type="ECO:0000256" key="10">
    <source>
        <dbReference type="ARBA" id="ARBA00051414"/>
    </source>
</evidence>
<feature type="transmembrane region" description="Helical" evidence="18">
    <location>
        <begin position="507"/>
        <end position="528"/>
    </location>
</feature>
<comment type="catalytic activity">
    <reaction evidence="7">
        <text>a beta-D-galactosyl-(1&lt;-&gt;1')-N-acylsphing-4-enine + H2O = an N-acylsphing-4-enine + D-galactose</text>
        <dbReference type="Rhea" id="RHEA:14297"/>
        <dbReference type="ChEBI" id="CHEBI:4139"/>
        <dbReference type="ChEBI" id="CHEBI:15377"/>
        <dbReference type="ChEBI" id="CHEBI:18390"/>
        <dbReference type="ChEBI" id="CHEBI:52639"/>
        <dbReference type="EC" id="3.2.1.46"/>
    </reaction>
    <physiologicalReaction direction="left-to-right" evidence="7">
        <dbReference type="Rhea" id="RHEA:14298"/>
    </physiologicalReaction>
</comment>
<dbReference type="InterPro" id="IPR017853">
    <property type="entry name" value="GH"/>
</dbReference>
<sequence length="533" mass="60768">MIVTIVTAICELFVVLAKENPREFPKEFKFGVGTSSYQIEGGWDEDGKGESIWDHFVHHRPEMIEDQSTGDVACDSYHQWKRDVEMVKELGVDMYRFSIAWTRIMPNGLPNVINEKGIEYYSNLIDELIRNGITPVVTLYHFDLPQKLHDLGGWLVPDIVDHFVQYAELVFERYGDRVQMWTTFNEPWHICENSYGRDGLAPATNFAGVANYVCGHNLLKAHAEVVHLYRSKFQVAQKGKIGISLDARWYEPATDSAEDREASNWGLQFHVGWFGHPIFSAAGDYPQIVKDRVQNLSLSQGFSKSRLPTFTPEEISRIRGTADFFGLNTYTTRLASKNGDHNLGNYRVPSNEHDTGIHLTFDPAWPTAGVPWLKIVPIGLRKLLNWIKQEYGNPPTWVTENGVGTEAGTVDHQRVDYYNGYMSAVLDALQDGCDVRGYFAWSLMDNFEWRAGYKGKFGLYYVDFTSPNRTRYAKMSAKVYRRIIQTRTINETYRPMPDVVIGSSDGIVSSCCFNSVVVLVATLIAMYLTRKMF</sequence>
<evidence type="ECO:0000256" key="3">
    <source>
        <dbReference type="ARBA" id="ARBA00012744"/>
    </source>
</evidence>
<reference evidence="20" key="1">
    <citation type="submission" date="2017-01" db="EMBL/GenBank/DDBJ databases">
        <title>A deep insight into the sialotranscriptome of adult male and female Cluex tarsalis mosquitoes.</title>
        <authorList>
            <person name="Ribeiro J.M."/>
            <person name="Moreira F."/>
            <person name="Bernard K.A."/>
            <person name="Calvo E."/>
        </authorList>
    </citation>
    <scope>NUCLEOTIDE SEQUENCE</scope>
    <source>
        <strain evidence="20">Kern County</strain>
        <tissue evidence="20">Salivary glands</tissue>
    </source>
</reference>
<evidence type="ECO:0000256" key="8">
    <source>
        <dbReference type="ARBA" id="ARBA00048813"/>
    </source>
</evidence>
<dbReference type="PROSITE" id="PS00653">
    <property type="entry name" value="GLYCOSYL_HYDROL_F1_2"/>
    <property type="match status" value="1"/>
</dbReference>
<dbReference type="Gene3D" id="3.20.20.80">
    <property type="entry name" value="Glycosidases"/>
    <property type="match status" value="1"/>
</dbReference>
<comment type="catalytic activity">
    <reaction evidence="12">
        <text>beta-D-glucosyl-(1&lt;-&gt;1)-sphing-4-enine + H2O = sphing-4-enine + D-glucose</text>
        <dbReference type="Rhea" id="RHEA:59288"/>
        <dbReference type="ChEBI" id="CHEBI:4167"/>
        <dbReference type="ChEBI" id="CHEBI:15377"/>
        <dbReference type="ChEBI" id="CHEBI:57756"/>
        <dbReference type="ChEBI" id="CHEBI:83992"/>
    </reaction>
    <physiologicalReaction direction="left-to-right" evidence="12">
        <dbReference type="Rhea" id="RHEA:59289"/>
    </physiologicalReaction>
</comment>
<evidence type="ECO:0000256" key="18">
    <source>
        <dbReference type="SAM" id="Phobius"/>
    </source>
</evidence>
<evidence type="ECO:0000256" key="15">
    <source>
        <dbReference type="ARBA" id="ARBA00079026"/>
    </source>
</evidence>
<keyword evidence="18" id="KW-0812">Transmembrane</keyword>
<comment type="catalytic activity">
    <reaction evidence="10">
        <text>a beta-D-xylosyl-(1&lt;-&gt;1')-N-acylsphing-4-enine + cholesterol = cholesteryl 3-beta-D-xyloside + an N-acylsphing-4-enine</text>
        <dbReference type="Rhea" id="RHEA:70239"/>
        <dbReference type="ChEBI" id="CHEBI:16113"/>
        <dbReference type="ChEBI" id="CHEBI:52639"/>
        <dbReference type="ChEBI" id="CHEBI:189067"/>
        <dbReference type="ChEBI" id="CHEBI:189068"/>
    </reaction>
    <physiologicalReaction direction="left-to-right" evidence="10">
        <dbReference type="Rhea" id="RHEA:70240"/>
    </physiologicalReaction>
    <physiologicalReaction direction="right-to-left" evidence="10">
        <dbReference type="Rhea" id="RHEA:70241"/>
    </physiologicalReaction>
</comment>
<evidence type="ECO:0000256" key="14">
    <source>
        <dbReference type="ARBA" id="ARBA00068094"/>
    </source>
</evidence>
<dbReference type="PANTHER" id="PTHR10353">
    <property type="entry name" value="GLYCOSYL HYDROLASE"/>
    <property type="match status" value="1"/>
</dbReference>
<evidence type="ECO:0000256" key="11">
    <source>
        <dbReference type="ARBA" id="ARBA00051666"/>
    </source>
</evidence>
<dbReference type="FunFam" id="3.20.20.80:FF:000011">
    <property type="entry name" value="Cytosolic beta-glucosidase"/>
    <property type="match status" value="1"/>
</dbReference>
<feature type="chain" id="PRO_5012026769" description="Cytosolic beta-glucosidase" evidence="19">
    <location>
        <begin position="18"/>
        <end position="533"/>
    </location>
</feature>
<dbReference type="InterPro" id="IPR033132">
    <property type="entry name" value="GH_1_N_CS"/>
</dbReference>
<evidence type="ECO:0000313" key="20">
    <source>
        <dbReference type="EMBL" id="JAV32526.1"/>
    </source>
</evidence>
<dbReference type="EC" id="3.2.1.21" evidence="3"/>
<evidence type="ECO:0000256" key="6">
    <source>
        <dbReference type="ARBA" id="ARBA00023295"/>
    </source>
</evidence>
<dbReference type="GO" id="GO:0016052">
    <property type="term" value="P:carbohydrate catabolic process"/>
    <property type="evidence" value="ECO:0007669"/>
    <property type="project" value="UniProtKB-ARBA"/>
</dbReference>
<feature type="signal peptide" evidence="19">
    <location>
        <begin position="1"/>
        <end position="17"/>
    </location>
</feature>
<accession>A0A1Q3FY94</accession>
<evidence type="ECO:0000256" key="4">
    <source>
        <dbReference type="ARBA" id="ARBA00022729"/>
    </source>
</evidence>
<evidence type="ECO:0000256" key="9">
    <source>
        <dbReference type="ARBA" id="ARBA00050809"/>
    </source>
</evidence>
<evidence type="ECO:0000256" key="13">
    <source>
        <dbReference type="ARBA" id="ARBA00060858"/>
    </source>
</evidence>
<keyword evidence="4 19" id="KW-0732">Signal</keyword>
<dbReference type="EC" id="3.2.1.46" evidence="2"/>
<comment type="similarity">
    <text evidence="13">Belongs to the glycosyl hydrolase 1 family. Klotho subfamily.</text>
</comment>
<dbReference type="EMBL" id="GFDL01002519">
    <property type="protein sequence ID" value="JAV32526.1"/>
    <property type="molecule type" value="Transcribed_RNA"/>
</dbReference>
<evidence type="ECO:0000256" key="12">
    <source>
        <dbReference type="ARBA" id="ARBA00052085"/>
    </source>
</evidence>
<protein>
    <recommendedName>
        <fullName evidence="14">Cytosolic beta-glucosidase</fullName>
        <ecNumber evidence="3">3.2.1.21</ecNumber>
        <ecNumber evidence="2">3.2.1.46</ecNumber>
    </recommendedName>
    <alternativeName>
        <fullName evidence="15">Cytosolic galactosylceramidase</fullName>
    </alternativeName>
    <alternativeName>
        <fullName evidence="17">Cytosolic glucosylceramidase</fullName>
    </alternativeName>
    <alternativeName>
        <fullName evidence="16">Cytosolic glycosylceramidase</fullName>
    </alternativeName>
</protein>
<dbReference type="SUPFAM" id="SSF51445">
    <property type="entry name" value="(Trans)glycosidases"/>
    <property type="match status" value="1"/>
</dbReference>
<keyword evidence="6" id="KW-0326">Glycosidase</keyword>
<evidence type="ECO:0000256" key="19">
    <source>
        <dbReference type="SAM" id="SignalP"/>
    </source>
</evidence>
<comment type="catalytic activity">
    <reaction evidence="1">
        <text>Hydrolysis of terminal, non-reducing beta-D-glucosyl residues with release of beta-D-glucose.</text>
        <dbReference type="EC" id="3.2.1.21"/>
    </reaction>
</comment>
<dbReference type="InterPro" id="IPR001360">
    <property type="entry name" value="Glyco_hydro_1"/>
</dbReference>
<comment type="catalytic activity">
    <reaction evidence="8">
        <text>beta-D-galactosyl-(1&lt;-&gt;1)-sphing-4-enine + H2O = sphing-4-enine + D-galactose</text>
        <dbReference type="Rhea" id="RHEA:43908"/>
        <dbReference type="ChEBI" id="CHEBI:4139"/>
        <dbReference type="ChEBI" id="CHEBI:15377"/>
        <dbReference type="ChEBI" id="CHEBI:57756"/>
        <dbReference type="ChEBI" id="CHEBI:57934"/>
    </reaction>
    <physiologicalReaction direction="left-to-right" evidence="8">
        <dbReference type="Rhea" id="RHEA:43909"/>
    </physiologicalReaction>
</comment>
<proteinExistence type="inferred from homology"/>
<evidence type="ECO:0000256" key="16">
    <source>
        <dbReference type="ARBA" id="ARBA00081896"/>
    </source>
</evidence>